<feature type="non-terminal residue" evidence="1">
    <location>
        <position position="74"/>
    </location>
</feature>
<evidence type="ECO:0000313" key="1">
    <source>
        <dbReference type="EMBL" id="MCB5496215.1"/>
    </source>
</evidence>
<sequence>NAVKNALKTAIFTAYMLEKLEYSNVSPRYDEPRTDIIQTLELKSKENLVSFTQGIQQTSPIDSFVHVLPAPMPG</sequence>
<dbReference type="AlphaFoldDB" id="A0AAJ1B163"/>
<proteinExistence type="predicted"/>
<name>A0AAJ1B163_MEDGN</name>
<dbReference type="PANTHER" id="PTHR46658:SF1">
    <property type="entry name" value="CYS OR MET METABOLISM PYRIDOXAL-PHOSPHATE-DEPENDENT ENZYME"/>
    <property type="match status" value="1"/>
</dbReference>
<dbReference type="Gene3D" id="3.90.1150.60">
    <property type="entry name" value="Methioning gamme-lyase, C-terminal domain"/>
    <property type="match status" value="1"/>
</dbReference>
<dbReference type="InterPro" id="IPR009651">
    <property type="entry name" value="Met_g_lyase_put"/>
</dbReference>
<dbReference type="RefSeq" id="WP_226973664.1">
    <property type="nucleotide sequence ID" value="NZ_JAJBNC010000523.1"/>
</dbReference>
<gene>
    <name evidence="1" type="ORF">LIQ10_21280</name>
</gene>
<organism evidence="1 2">
    <name type="scientific">Mediterraneibacter gnavus</name>
    <name type="common">Ruminococcus gnavus</name>
    <dbReference type="NCBI Taxonomy" id="33038"/>
    <lineage>
        <taxon>Bacteria</taxon>
        <taxon>Bacillati</taxon>
        <taxon>Bacillota</taxon>
        <taxon>Clostridia</taxon>
        <taxon>Lachnospirales</taxon>
        <taxon>Lachnospiraceae</taxon>
        <taxon>Mediterraneibacter</taxon>
    </lineage>
</organism>
<dbReference type="Pfam" id="PF06838">
    <property type="entry name" value="Met_gamma_lyase"/>
    <property type="match status" value="1"/>
</dbReference>
<reference evidence="1" key="1">
    <citation type="submission" date="2021-10" db="EMBL/GenBank/DDBJ databases">
        <title>Collection of gut derived symbiotic bacterial strains cultured from healthy donors.</title>
        <authorList>
            <person name="Lin H."/>
            <person name="Littmann E."/>
            <person name="Claire K."/>
            <person name="Pamer E."/>
        </authorList>
    </citation>
    <scope>NUCLEOTIDE SEQUENCE</scope>
    <source>
        <strain evidence="1">MSK.23.4</strain>
    </source>
</reference>
<dbReference type="EMBL" id="JAJBNC010000523">
    <property type="protein sequence ID" value="MCB5496215.1"/>
    <property type="molecule type" value="Genomic_DNA"/>
</dbReference>
<accession>A0AAJ1B163</accession>
<dbReference type="Proteomes" id="UP001297422">
    <property type="component" value="Unassembled WGS sequence"/>
</dbReference>
<evidence type="ECO:0000313" key="2">
    <source>
        <dbReference type="Proteomes" id="UP001297422"/>
    </source>
</evidence>
<dbReference type="PANTHER" id="PTHR46658">
    <property type="entry name" value="CYS OR MET METABOLISM PYRIDOXAL-PHOSPHATE-DEPENDENT ENZYME"/>
    <property type="match status" value="1"/>
</dbReference>
<protein>
    <submittedName>
        <fullName evidence="1">Methionine gamma-lyase family protein</fullName>
    </submittedName>
</protein>
<comment type="caution">
    <text evidence="1">The sequence shown here is derived from an EMBL/GenBank/DDBJ whole genome shotgun (WGS) entry which is preliminary data.</text>
</comment>
<feature type="non-terminal residue" evidence="1">
    <location>
        <position position="1"/>
    </location>
</feature>